<feature type="domain" description="Amidohydrolase-related" evidence="1">
    <location>
        <begin position="316"/>
        <end position="381"/>
    </location>
</feature>
<dbReference type="Proteomes" id="UP000199403">
    <property type="component" value="Unassembled WGS sequence"/>
</dbReference>
<dbReference type="NCBIfam" id="NF011990">
    <property type="entry name" value="PRK15446.2-6"/>
    <property type="match status" value="1"/>
</dbReference>
<dbReference type="NCBIfam" id="NF011987">
    <property type="entry name" value="PRK15446.2-3"/>
    <property type="match status" value="1"/>
</dbReference>
<dbReference type="OrthoDB" id="9776488at2"/>
<organism evidence="2 3">
    <name type="scientific">Cyclobacterium xiamenense</name>
    <dbReference type="NCBI Taxonomy" id="1297121"/>
    <lineage>
        <taxon>Bacteria</taxon>
        <taxon>Pseudomonadati</taxon>
        <taxon>Bacteroidota</taxon>
        <taxon>Cytophagia</taxon>
        <taxon>Cytophagales</taxon>
        <taxon>Cyclobacteriaceae</taxon>
        <taxon>Cyclobacterium</taxon>
    </lineage>
</organism>
<protein>
    <submittedName>
        <fullName evidence="2">Alpha-D-ribose 1-methylphosphonate 5-triphosphate diphosphatase</fullName>
    </submittedName>
</protein>
<name>A0A1H6TT85_9BACT</name>
<dbReference type="PANTHER" id="PTHR43135:SF3">
    <property type="entry name" value="ALPHA-D-RIBOSE 1-METHYLPHOSPHONATE 5-TRIPHOSPHATE DIPHOSPHATASE"/>
    <property type="match status" value="1"/>
</dbReference>
<gene>
    <name evidence="2" type="ORF">SAMN05192553_101314</name>
</gene>
<evidence type="ECO:0000259" key="1">
    <source>
        <dbReference type="Pfam" id="PF01979"/>
    </source>
</evidence>
<dbReference type="NCBIfam" id="NF011984">
    <property type="entry name" value="PRK15446.1-5"/>
    <property type="match status" value="1"/>
</dbReference>
<dbReference type="Pfam" id="PF01979">
    <property type="entry name" value="Amidohydro_1"/>
    <property type="match status" value="1"/>
</dbReference>
<dbReference type="Gene3D" id="2.30.40.10">
    <property type="entry name" value="Urease, subunit C, domain 1"/>
    <property type="match status" value="2"/>
</dbReference>
<dbReference type="AlphaFoldDB" id="A0A1H6TT85"/>
<evidence type="ECO:0000313" key="3">
    <source>
        <dbReference type="Proteomes" id="UP000199403"/>
    </source>
</evidence>
<dbReference type="InterPro" id="IPR011059">
    <property type="entry name" value="Metal-dep_hydrolase_composite"/>
</dbReference>
<dbReference type="SUPFAM" id="SSF51338">
    <property type="entry name" value="Composite domain of metallo-dependent hydrolases"/>
    <property type="match status" value="1"/>
</dbReference>
<proteinExistence type="predicted"/>
<dbReference type="GO" id="GO:0016810">
    <property type="term" value="F:hydrolase activity, acting on carbon-nitrogen (but not peptide) bonds"/>
    <property type="evidence" value="ECO:0007669"/>
    <property type="project" value="InterPro"/>
</dbReference>
<dbReference type="PANTHER" id="PTHR43135">
    <property type="entry name" value="ALPHA-D-RIBOSE 1-METHYLPHOSPHONATE 5-TRIPHOSPHATE DIPHOSPHATASE"/>
    <property type="match status" value="1"/>
</dbReference>
<dbReference type="GO" id="GO:0019700">
    <property type="term" value="P:organic phosphonate catabolic process"/>
    <property type="evidence" value="ECO:0007669"/>
    <property type="project" value="InterPro"/>
</dbReference>
<dbReference type="SUPFAM" id="SSF51556">
    <property type="entry name" value="Metallo-dependent hydrolases"/>
    <property type="match status" value="1"/>
</dbReference>
<dbReference type="PIRSF" id="PIRSF038971">
    <property type="entry name" value="PhnM"/>
    <property type="match status" value="1"/>
</dbReference>
<sequence>MKRLLIYNAHIVTPLEVIPFGSVEIKEGRIVAVSRENPPSTGTGNFSSYLDAEGKLLMPGLIDLHTDAIEKEIHPRPGANFPVNIAFRELERKMSGCGITTVYHSIYLGYQAAEEYATTSRVNLFETVAQLCKSKTILNNRIHLRYEITSSKDVDTCLTLIENGYVQLLSFMDHTPGQGQYAGDKYRRYLKADSKNKAEIERIFRERITRNRIIQGELQRIAQACLHYQIPIASHDDDHAVKVIDMHNLGCTICEFPINFEAAHQGRLLNMYTVGGAANILRGGSLSGNLNVQEAVKSRLINTLCSDYYPPSLLHAIFKLEQEKSLSLPEATRLATLHPAEAVGLGSTKGSIQEGKDADLILVGRVEGTYVVSHTFIQGRLTARAHHETRFDSLPVGI</sequence>
<dbReference type="InterPro" id="IPR006680">
    <property type="entry name" value="Amidohydro-rel"/>
</dbReference>
<dbReference type="InterPro" id="IPR012696">
    <property type="entry name" value="PhnM"/>
</dbReference>
<dbReference type="InterPro" id="IPR032466">
    <property type="entry name" value="Metal_Hydrolase"/>
</dbReference>
<evidence type="ECO:0000313" key="2">
    <source>
        <dbReference type="EMBL" id="SEI79415.1"/>
    </source>
</evidence>
<dbReference type="STRING" id="1416801.SAMN05192553_101314"/>
<keyword evidence="3" id="KW-1185">Reference proteome</keyword>
<dbReference type="EMBL" id="FNZH01000001">
    <property type="protein sequence ID" value="SEI79415.1"/>
    <property type="molecule type" value="Genomic_DNA"/>
</dbReference>
<reference evidence="3" key="1">
    <citation type="submission" date="2016-10" db="EMBL/GenBank/DDBJ databases">
        <authorList>
            <person name="Varghese N."/>
            <person name="Submissions S."/>
        </authorList>
    </citation>
    <scope>NUCLEOTIDE SEQUENCE [LARGE SCALE GENOMIC DNA]</scope>
    <source>
        <strain evidence="3">IBRC-M 10761</strain>
    </source>
</reference>
<accession>A0A1H6TT85</accession>
<dbReference type="RefSeq" id="WP_092168520.1">
    <property type="nucleotide sequence ID" value="NZ_FNZH01000001.1"/>
</dbReference>
<dbReference type="InterPro" id="IPR051781">
    <property type="entry name" value="Metallo-dep_Hydrolase"/>
</dbReference>